<organism evidence="2 3">
    <name type="scientific">Pseudoalteromonas phenolica</name>
    <dbReference type="NCBI Taxonomy" id="161398"/>
    <lineage>
        <taxon>Bacteria</taxon>
        <taxon>Pseudomonadati</taxon>
        <taxon>Pseudomonadota</taxon>
        <taxon>Gammaproteobacteria</taxon>
        <taxon>Alteromonadales</taxon>
        <taxon>Pseudoalteromonadaceae</taxon>
        <taxon>Pseudoalteromonas</taxon>
    </lineage>
</organism>
<protein>
    <submittedName>
        <fullName evidence="2">Uncharacterized protein</fullName>
    </submittedName>
</protein>
<sequence length="434" mass="50736">MWRNFLSVVFYYWLTLFSTFVLSSQNFPNIYEAYNQAKYLKALQIAEPFFDEHAGTPKFDKIYGAICLKLNKIDEAVFAFERAISQNPEDYQSLYFLALSYAKQRNYIQSEQALIALLSLELTPSLKANIIETLRLVKANTQKLESNISNKLSVYFGNDSNVNSGALDDRVVVSGLEILLDEESLKTSDQFVRYSYDLRGKWNRTQYDSWLLDFKIAQQSHQSLSQYNRTNSNLNFGYEYGKLPFKINVNSFLSVMALDEASYQQEFGFHSNLQYQLNKMWLAEITTKFSKVNNVENDSLDSDIFEAGLSFIYLGKRLFSKYSFISGEQKADLELAQHFGRDYLNHSLYLVYNAQTKLSFFINAQKKQIEHHAMHPFFLILRDEDQRSMSIGANYKLSNHWQLNSKLSHYDKTSNIQIYEYDRLEWYLGASYEF</sequence>
<reference evidence="2 3" key="1">
    <citation type="submission" date="2018-01" db="EMBL/GenBank/DDBJ databases">
        <title>Co-occurrence of chitin degradation, pigmentation and bioactivity in marine Pseudoalteromonas.</title>
        <authorList>
            <person name="Paulsen S."/>
            <person name="Gram L."/>
            <person name="Machado H."/>
        </authorList>
    </citation>
    <scope>NUCLEOTIDE SEQUENCE [LARGE SCALE GENOMIC DNA]</scope>
    <source>
        <strain evidence="2 3">S3898</strain>
    </source>
</reference>
<dbReference type="EMBL" id="PPSX01000041">
    <property type="protein sequence ID" value="RZQ52850.1"/>
    <property type="molecule type" value="Genomic_DNA"/>
</dbReference>
<dbReference type="Proteomes" id="UP000291338">
    <property type="component" value="Unassembled WGS sequence"/>
</dbReference>
<comment type="caution">
    <text evidence="2">The sequence shown here is derived from an EMBL/GenBank/DDBJ whole genome shotgun (WGS) entry which is preliminary data.</text>
</comment>
<feature type="repeat" description="TPR" evidence="1">
    <location>
        <begin position="57"/>
        <end position="90"/>
    </location>
</feature>
<evidence type="ECO:0000313" key="2">
    <source>
        <dbReference type="EMBL" id="RZQ52850.1"/>
    </source>
</evidence>
<name>A0A4Q7ILV7_9GAMM</name>
<accession>A0A4Q7ILV7</accession>
<dbReference type="RefSeq" id="WP_130255760.1">
    <property type="nucleotide sequence ID" value="NZ_PPSX01000041.1"/>
</dbReference>
<proteinExistence type="predicted"/>
<keyword evidence="1" id="KW-0802">TPR repeat</keyword>
<dbReference type="InterPro" id="IPR011990">
    <property type="entry name" value="TPR-like_helical_dom_sf"/>
</dbReference>
<dbReference type="SUPFAM" id="SSF48452">
    <property type="entry name" value="TPR-like"/>
    <property type="match status" value="1"/>
</dbReference>
<dbReference type="PROSITE" id="PS50005">
    <property type="entry name" value="TPR"/>
    <property type="match status" value="1"/>
</dbReference>
<evidence type="ECO:0000256" key="1">
    <source>
        <dbReference type="PROSITE-ProRule" id="PRU00339"/>
    </source>
</evidence>
<dbReference type="Gene3D" id="1.25.40.10">
    <property type="entry name" value="Tetratricopeptide repeat domain"/>
    <property type="match status" value="1"/>
</dbReference>
<dbReference type="AlphaFoldDB" id="A0A4Q7ILV7"/>
<evidence type="ECO:0000313" key="3">
    <source>
        <dbReference type="Proteomes" id="UP000291338"/>
    </source>
</evidence>
<gene>
    <name evidence="2" type="ORF">C1E23_11795</name>
</gene>
<dbReference type="InterPro" id="IPR019734">
    <property type="entry name" value="TPR_rpt"/>
</dbReference>